<organism evidence="1">
    <name type="scientific">marine metagenome</name>
    <dbReference type="NCBI Taxonomy" id="408172"/>
    <lineage>
        <taxon>unclassified sequences</taxon>
        <taxon>metagenomes</taxon>
        <taxon>ecological metagenomes</taxon>
    </lineage>
</organism>
<feature type="non-terminal residue" evidence="1">
    <location>
        <position position="38"/>
    </location>
</feature>
<dbReference type="EMBL" id="UINC01178964">
    <property type="protein sequence ID" value="SVD87410.1"/>
    <property type="molecule type" value="Genomic_DNA"/>
</dbReference>
<dbReference type="AlphaFoldDB" id="A0A382YWD5"/>
<accession>A0A382YWD5</accession>
<protein>
    <submittedName>
        <fullName evidence="1">Uncharacterized protein</fullName>
    </submittedName>
</protein>
<name>A0A382YWD5_9ZZZZ</name>
<reference evidence="1" key="1">
    <citation type="submission" date="2018-05" db="EMBL/GenBank/DDBJ databases">
        <authorList>
            <person name="Lanie J.A."/>
            <person name="Ng W.-L."/>
            <person name="Kazmierczak K.M."/>
            <person name="Andrzejewski T.M."/>
            <person name="Davidsen T.M."/>
            <person name="Wayne K.J."/>
            <person name="Tettelin H."/>
            <person name="Glass J.I."/>
            <person name="Rusch D."/>
            <person name="Podicherti R."/>
            <person name="Tsui H.-C.T."/>
            <person name="Winkler M.E."/>
        </authorList>
    </citation>
    <scope>NUCLEOTIDE SEQUENCE</scope>
</reference>
<proteinExistence type="predicted"/>
<sequence length="38" mass="4396">MTSTGRLLSAKDRKHAIRVPRSLRSFHLRLVFRLAAPH</sequence>
<evidence type="ECO:0000313" key="1">
    <source>
        <dbReference type="EMBL" id="SVD87410.1"/>
    </source>
</evidence>
<gene>
    <name evidence="1" type="ORF">METZ01_LOCUS440264</name>
</gene>